<dbReference type="RefSeq" id="XP_025383977.1">
    <property type="nucleotide sequence ID" value="XM_025533521.1"/>
</dbReference>
<dbReference type="EMBL" id="MSFU01000030">
    <property type="protein sequence ID" value="PWY64576.1"/>
    <property type="molecule type" value="Genomic_DNA"/>
</dbReference>
<sequence>MAGLRSVLVFEYNIAERKELVSESPESHHLANHVQGMNDTRKPTQDCQTDVDQEISTTSSLKEDTQRGQDDRKNDLADIPMIPRTYPKTAPACQDQVMRAFV</sequence>
<dbReference type="AlphaFoldDB" id="A0A317UTE8"/>
<protein>
    <submittedName>
        <fullName evidence="2">Uncharacterized protein</fullName>
    </submittedName>
</protein>
<keyword evidence="3" id="KW-1185">Reference proteome</keyword>
<evidence type="ECO:0000313" key="3">
    <source>
        <dbReference type="Proteomes" id="UP000246171"/>
    </source>
</evidence>
<feature type="region of interest" description="Disordered" evidence="1">
    <location>
        <begin position="23"/>
        <end position="76"/>
    </location>
</feature>
<proteinExistence type="predicted"/>
<reference evidence="2" key="1">
    <citation type="submission" date="2016-12" db="EMBL/GenBank/DDBJ databases">
        <title>The genomes of Aspergillus section Nigri reveals drivers in fungal speciation.</title>
        <authorList>
            <consortium name="DOE Joint Genome Institute"/>
            <person name="Vesth T.C."/>
            <person name="Nybo J."/>
            <person name="Theobald S."/>
            <person name="Brandl J."/>
            <person name="Frisvad J.C."/>
            <person name="Nielsen K.F."/>
            <person name="Lyhne E.K."/>
            <person name="Kogle M.E."/>
            <person name="Kuo A."/>
            <person name="Riley R."/>
            <person name="Clum A."/>
            <person name="Nolan M."/>
            <person name="Lipzen A."/>
            <person name="Salamov A."/>
            <person name="Henrissat B."/>
            <person name="Wiebenga A."/>
            <person name="De vries R.P."/>
            <person name="Grigoriev I.V."/>
            <person name="Mortensen U.H."/>
            <person name="Andersen M.R."/>
            <person name="Baker S.E."/>
        </authorList>
    </citation>
    <scope>NUCLEOTIDE SEQUENCE</scope>
    <source>
        <strain evidence="2">CBS 122712</strain>
    </source>
</reference>
<organism evidence="2 3">
    <name type="scientific">Aspergillus eucalypticola (strain CBS 122712 / IBT 29274)</name>
    <dbReference type="NCBI Taxonomy" id="1448314"/>
    <lineage>
        <taxon>Eukaryota</taxon>
        <taxon>Fungi</taxon>
        <taxon>Dikarya</taxon>
        <taxon>Ascomycota</taxon>
        <taxon>Pezizomycotina</taxon>
        <taxon>Eurotiomycetes</taxon>
        <taxon>Eurotiomycetidae</taxon>
        <taxon>Eurotiales</taxon>
        <taxon>Aspergillaceae</taxon>
        <taxon>Aspergillus</taxon>
        <taxon>Aspergillus subgen. Circumdati</taxon>
    </lineage>
</organism>
<evidence type="ECO:0000256" key="1">
    <source>
        <dbReference type="SAM" id="MobiDB-lite"/>
    </source>
</evidence>
<dbReference type="VEuPathDB" id="FungiDB:BO83DRAFT_402315"/>
<dbReference type="OrthoDB" id="5393766at2759"/>
<comment type="caution">
    <text evidence="2">The sequence shown here is derived from an EMBL/GenBank/DDBJ whole genome shotgun (WGS) entry which is preliminary data.</text>
</comment>
<name>A0A317UTE8_ASPEC</name>
<feature type="compositionally biased region" description="Basic and acidic residues" evidence="1">
    <location>
        <begin position="61"/>
        <end position="76"/>
    </location>
</feature>
<dbReference type="GeneID" id="37055483"/>
<dbReference type="Proteomes" id="UP000246171">
    <property type="component" value="Unassembled WGS sequence"/>
</dbReference>
<feature type="compositionally biased region" description="Polar residues" evidence="1">
    <location>
        <begin position="45"/>
        <end position="60"/>
    </location>
</feature>
<gene>
    <name evidence="2" type="ORF">BO83DRAFT_402315</name>
</gene>
<evidence type="ECO:0000313" key="2">
    <source>
        <dbReference type="EMBL" id="PWY64576.1"/>
    </source>
</evidence>
<accession>A0A317UTE8</accession>